<dbReference type="PATRIC" id="fig|1249627.3.peg.196"/>
<dbReference type="Proteomes" id="UP000019460">
    <property type="component" value="Unassembled WGS sequence"/>
</dbReference>
<feature type="transmembrane region" description="Helical" evidence="1">
    <location>
        <begin position="230"/>
        <end position="252"/>
    </location>
</feature>
<reference evidence="2 3" key="1">
    <citation type="submission" date="2012-11" db="EMBL/GenBank/DDBJ databases">
        <title>Genome assembly of Thiorhodococcus sp. AK35.</title>
        <authorList>
            <person name="Nupur N."/>
            <person name="Khatri I."/>
            <person name="Subramanian S."/>
            <person name="Pinnaka A."/>
        </authorList>
    </citation>
    <scope>NUCLEOTIDE SEQUENCE [LARGE SCALE GENOMIC DNA]</scope>
    <source>
        <strain evidence="2 3">AK35</strain>
    </source>
</reference>
<protein>
    <recommendedName>
        <fullName evidence="4">TIGR00341 family protein</fullName>
    </recommendedName>
</protein>
<sequence length="363" mass="38294">MKYLEVIAGAGSADTVAETAAKVKAMDFRLGPVGADGMQPMRMLISDDKVQRVLDLLQTVLGAQPSARILVMAVETVVPPPDEEHRKQEDSATAAREALYEGMEKSARLGPNYLILVTLSTIVAAIGLIEDNVAVVIGAMVIAPLLGPNLALSLGTALGDIGLMKKSISTLFVGILTAVALSAALAYFWPNELTSHEVLARTNAGLDSVALALASGAAAALSLTTGLSSVLVGVMVAVALLPPAATLGLMLGDGRFELALGAGLLLAVNVVSVNLASKIVFFAKGIRPRKWLEKQKAKRAMVTYVLVWILTLLILVLIIMEREALMPRNLEQQLKDRLNISAVERPTPADWTSLNPGVPAAIR</sequence>
<evidence type="ECO:0000256" key="1">
    <source>
        <dbReference type="SAM" id="Phobius"/>
    </source>
</evidence>
<evidence type="ECO:0000313" key="3">
    <source>
        <dbReference type="Proteomes" id="UP000019460"/>
    </source>
</evidence>
<feature type="transmembrane region" description="Helical" evidence="1">
    <location>
        <begin position="258"/>
        <end position="281"/>
    </location>
</feature>
<keyword evidence="1" id="KW-1133">Transmembrane helix</keyword>
<dbReference type="PANTHER" id="PTHR20992">
    <property type="entry name" value="AT15442P-RELATED"/>
    <property type="match status" value="1"/>
</dbReference>
<name>W9VJH8_9GAMM</name>
<dbReference type="OrthoDB" id="9790659at2"/>
<dbReference type="RefSeq" id="WP_043748041.1">
    <property type="nucleotide sequence ID" value="NZ_AONC01000002.1"/>
</dbReference>
<proteinExistence type="predicted"/>
<feature type="transmembrane region" description="Helical" evidence="1">
    <location>
        <begin position="170"/>
        <end position="189"/>
    </location>
</feature>
<dbReference type="NCBIfam" id="TIGR00341">
    <property type="entry name" value="TIGR00341 family protein"/>
    <property type="match status" value="1"/>
</dbReference>
<organism evidence="2 3">
    <name type="scientific">Imhoffiella purpurea</name>
    <dbReference type="NCBI Taxonomy" id="1249627"/>
    <lineage>
        <taxon>Bacteria</taxon>
        <taxon>Pseudomonadati</taxon>
        <taxon>Pseudomonadota</taxon>
        <taxon>Gammaproteobacteria</taxon>
        <taxon>Chromatiales</taxon>
        <taxon>Chromatiaceae</taxon>
        <taxon>Imhoffiella</taxon>
    </lineage>
</organism>
<dbReference type="AlphaFoldDB" id="W9VJH8"/>
<dbReference type="PANTHER" id="PTHR20992:SF9">
    <property type="entry name" value="AT15442P-RELATED"/>
    <property type="match status" value="1"/>
</dbReference>
<dbReference type="EMBL" id="AONC01000002">
    <property type="protein sequence ID" value="EXJ17161.1"/>
    <property type="molecule type" value="Genomic_DNA"/>
</dbReference>
<feature type="transmembrane region" description="Helical" evidence="1">
    <location>
        <begin position="204"/>
        <end position="223"/>
    </location>
</feature>
<keyword evidence="1" id="KW-0812">Transmembrane</keyword>
<keyword evidence="3" id="KW-1185">Reference proteome</keyword>
<keyword evidence="1" id="KW-0472">Membrane</keyword>
<dbReference type="eggNOG" id="COG1808">
    <property type="taxonomic scope" value="Bacteria"/>
</dbReference>
<evidence type="ECO:0008006" key="4">
    <source>
        <dbReference type="Google" id="ProtNLM"/>
    </source>
</evidence>
<comment type="caution">
    <text evidence="2">The sequence shown here is derived from an EMBL/GenBank/DDBJ whole genome shotgun (WGS) entry which is preliminary data.</text>
</comment>
<dbReference type="STRING" id="1249627.D779_0913"/>
<evidence type="ECO:0000313" key="2">
    <source>
        <dbReference type="EMBL" id="EXJ17161.1"/>
    </source>
</evidence>
<gene>
    <name evidence="2" type="ORF">D779_0913</name>
</gene>
<accession>W9VJH8</accession>
<feature type="transmembrane region" description="Helical" evidence="1">
    <location>
        <begin position="135"/>
        <end position="158"/>
    </location>
</feature>
<feature type="transmembrane region" description="Helical" evidence="1">
    <location>
        <begin position="301"/>
        <end position="320"/>
    </location>
</feature>
<dbReference type="Pfam" id="PF04087">
    <property type="entry name" value="DUF389"/>
    <property type="match status" value="1"/>
</dbReference>
<feature type="transmembrane region" description="Helical" evidence="1">
    <location>
        <begin position="113"/>
        <end position="129"/>
    </location>
</feature>
<dbReference type="InterPro" id="IPR005240">
    <property type="entry name" value="DUF389"/>
</dbReference>